<feature type="domain" description="ParB-like N-terminal" evidence="6">
    <location>
        <begin position="85"/>
        <end position="177"/>
    </location>
</feature>
<dbReference type="GO" id="GO:0045881">
    <property type="term" value="P:positive regulation of sporulation resulting in formation of a cellular spore"/>
    <property type="evidence" value="ECO:0007669"/>
    <property type="project" value="TreeGrafter"/>
</dbReference>
<dbReference type="NCBIfam" id="TIGR00180">
    <property type="entry name" value="parB_part"/>
    <property type="match status" value="1"/>
</dbReference>
<dbReference type="AlphaFoldDB" id="H6SS19"/>
<evidence type="ECO:0000313" key="7">
    <source>
        <dbReference type="EMBL" id="CCG07698.1"/>
    </source>
</evidence>
<dbReference type="InterPro" id="IPR050336">
    <property type="entry name" value="Chromosome_partition/occlusion"/>
</dbReference>
<dbReference type="Gene3D" id="3.90.1530.30">
    <property type="match status" value="1"/>
</dbReference>
<dbReference type="EMBL" id="HE663493">
    <property type="protein sequence ID" value="CCG07698.1"/>
    <property type="molecule type" value="Genomic_DNA"/>
</dbReference>
<protein>
    <submittedName>
        <fullName evidence="7">Chromosome segregation DNA-binding protein</fullName>
    </submittedName>
</protein>
<dbReference type="GO" id="GO:0007059">
    <property type="term" value="P:chromosome segregation"/>
    <property type="evidence" value="ECO:0007669"/>
    <property type="project" value="UniProtKB-KW"/>
</dbReference>
<keyword evidence="3 7" id="KW-0238">DNA-binding</keyword>
<evidence type="ECO:0000256" key="2">
    <source>
        <dbReference type="ARBA" id="ARBA00022829"/>
    </source>
</evidence>
<dbReference type="CDD" id="cd16393">
    <property type="entry name" value="SPO0J_N"/>
    <property type="match status" value="1"/>
</dbReference>
<dbReference type="SUPFAM" id="SSF110849">
    <property type="entry name" value="ParB/Sulfiredoxin"/>
    <property type="match status" value="1"/>
</dbReference>
<dbReference type="STRING" id="1150469.RSPPHO_01072"/>
<feature type="region of interest" description="Disordered" evidence="5">
    <location>
        <begin position="340"/>
        <end position="363"/>
    </location>
</feature>
<dbReference type="FunFam" id="3.90.1530.30:FF:000001">
    <property type="entry name" value="Chromosome partitioning protein ParB"/>
    <property type="match status" value="1"/>
</dbReference>
<accession>H6SS19</accession>
<name>H6SS19_PARPM</name>
<dbReference type="Pfam" id="PF23552">
    <property type="entry name" value="ParB_C"/>
    <property type="match status" value="1"/>
</dbReference>
<dbReference type="InterPro" id="IPR004437">
    <property type="entry name" value="ParB/RepB/Spo0J"/>
</dbReference>
<dbReference type="InterPro" id="IPR057240">
    <property type="entry name" value="ParB_dimer_C"/>
</dbReference>
<dbReference type="eggNOG" id="COG1475">
    <property type="taxonomic scope" value="Bacteria"/>
</dbReference>
<evidence type="ECO:0000256" key="5">
    <source>
        <dbReference type="SAM" id="MobiDB-lite"/>
    </source>
</evidence>
<dbReference type="HOGENOM" id="CLU_023853_0_0_5"/>
<comment type="function">
    <text evidence="4">Involved in chromosome partition. Localize to both poles of the predivisional cell following completion of DNA replication. Binds to the DNA origin of replication.</text>
</comment>
<reference evidence="7 8" key="1">
    <citation type="submission" date="2012-02" db="EMBL/GenBank/DDBJ databases">
        <title>Shotgun genome sequence of Phaeospirillum photometricum DSM 122.</title>
        <authorList>
            <person name="Duquesne K."/>
            <person name="Sturgis J."/>
        </authorList>
    </citation>
    <scope>NUCLEOTIDE SEQUENCE [LARGE SCALE GENOMIC DNA]</scope>
    <source>
        <strain evidence="8">DSM122</strain>
    </source>
</reference>
<dbReference type="SMART" id="SM00470">
    <property type="entry name" value="ParB"/>
    <property type="match status" value="1"/>
</dbReference>
<dbReference type="GO" id="GO:0005694">
    <property type="term" value="C:chromosome"/>
    <property type="evidence" value="ECO:0007669"/>
    <property type="project" value="TreeGrafter"/>
</dbReference>
<dbReference type="Gene3D" id="1.10.10.2830">
    <property type="match status" value="1"/>
</dbReference>
<dbReference type="FunFam" id="1.10.10.2830:FF:000001">
    <property type="entry name" value="Chromosome partitioning protein ParB"/>
    <property type="match status" value="1"/>
</dbReference>
<dbReference type="PANTHER" id="PTHR33375">
    <property type="entry name" value="CHROMOSOME-PARTITIONING PROTEIN PARB-RELATED"/>
    <property type="match status" value="1"/>
</dbReference>
<dbReference type="PANTHER" id="PTHR33375:SF1">
    <property type="entry name" value="CHROMOSOME-PARTITIONING PROTEIN PARB-RELATED"/>
    <property type="match status" value="1"/>
</dbReference>
<dbReference type="InterPro" id="IPR003115">
    <property type="entry name" value="ParB_N"/>
</dbReference>
<evidence type="ECO:0000256" key="1">
    <source>
        <dbReference type="ARBA" id="ARBA00006295"/>
    </source>
</evidence>
<organism evidence="7 8">
    <name type="scientific">Pararhodospirillum photometricum DSM 122</name>
    <dbReference type="NCBI Taxonomy" id="1150469"/>
    <lineage>
        <taxon>Bacteria</taxon>
        <taxon>Pseudomonadati</taxon>
        <taxon>Pseudomonadota</taxon>
        <taxon>Alphaproteobacteria</taxon>
        <taxon>Rhodospirillales</taxon>
        <taxon>Rhodospirillaceae</taxon>
        <taxon>Pararhodospirillum</taxon>
    </lineage>
</organism>
<dbReference type="KEGG" id="rpm:RSPPHO_01072"/>
<proteinExistence type="inferred from homology"/>
<gene>
    <name evidence="7" type="ORF">RSPPHO_01072</name>
</gene>
<evidence type="ECO:0000313" key="8">
    <source>
        <dbReference type="Proteomes" id="UP000033220"/>
    </source>
</evidence>
<dbReference type="Pfam" id="PF17762">
    <property type="entry name" value="HTH_ParB"/>
    <property type="match status" value="1"/>
</dbReference>
<evidence type="ECO:0000259" key="6">
    <source>
        <dbReference type="SMART" id="SM00470"/>
    </source>
</evidence>
<keyword evidence="2" id="KW-0159">Chromosome partition</keyword>
<dbReference type="SUPFAM" id="SSF109709">
    <property type="entry name" value="KorB DNA-binding domain-like"/>
    <property type="match status" value="1"/>
</dbReference>
<dbReference type="GO" id="GO:0003677">
    <property type="term" value="F:DNA binding"/>
    <property type="evidence" value="ECO:0007669"/>
    <property type="project" value="UniProtKB-KW"/>
</dbReference>
<comment type="similarity">
    <text evidence="1">Belongs to the ParB family.</text>
</comment>
<evidence type="ECO:0000256" key="3">
    <source>
        <dbReference type="ARBA" id="ARBA00023125"/>
    </source>
</evidence>
<dbReference type="PATRIC" id="fig|1150469.3.peg.1221"/>
<dbReference type="InterPro" id="IPR041468">
    <property type="entry name" value="HTH_ParB/Spo0J"/>
</dbReference>
<dbReference type="Proteomes" id="UP000033220">
    <property type="component" value="Chromosome DSM 122"/>
</dbReference>
<sequence length="363" mass="39304">MRGLAGVFAPGGGDDQARAWLGGMMDVMEYGEMTPSDSQGADDSVVVPPSSSRKRGLGRGLSALLGDDEEISRLESGDGPVRGMQMVPIGSVMPNPTQPRRLFDEEAIADLAESIRSKGILTPILVRPDPLGTGGYQIIAGERRWRAAQRAQVHEVPILVRALSDQETLEVALVENLQRQDLSPIEEAEGYRRLMEDFSHTQEGLAQVLGKSRSHIANTLRLTTLPDEVKLMVEEGKLSAGHARALITSDRAVELARRVVTQGLNVRQTEKLAQQAATEPKARAARNTKDADTLALERDISNNLGLSVSIESKGRGGRVVITYESLAQLDDVLLRLAQSHKEPEPVVEDDETAGLGDLISLDD</sequence>
<evidence type="ECO:0000256" key="4">
    <source>
        <dbReference type="ARBA" id="ARBA00025472"/>
    </source>
</evidence>
<feature type="region of interest" description="Disordered" evidence="5">
    <location>
        <begin position="31"/>
        <end position="61"/>
    </location>
</feature>
<dbReference type="Pfam" id="PF02195">
    <property type="entry name" value="ParB_N"/>
    <property type="match status" value="1"/>
</dbReference>
<keyword evidence="8" id="KW-1185">Reference proteome</keyword>
<dbReference type="InterPro" id="IPR036086">
    <property type="entry name" value="ParB/Sulfiredoxin_sf"/>
</dbReference>